<evidence type="ECO:0000256" key="3">
    <source>
        <dbReference type="ARBA" id="ARBA00021622"/>
    </source>
</evidence>
<dbReference type="NCBIfam" id="TIGR00328">
    <property type="entry name" value="flhB"/>
    <property type="match status" value="1"/>
</dbReference>
<evidence type="ECO:0000256" key="9">
    <source>
        <dbReference type="ARBA" id="ARBA00022989"/>
    </source>
</evidence>
<evidence type="ECO:0000256" key="2">
    <source>
        <dbReference type="ARBA" id="ARBA00010690"/>
    </source>
</evidence>
<dbReference type="AlphaFoldDB" id="D9SEW3"/>
<dbReference type="PANTHER" id="PTHR30531">
    <property type="entry name" value="FLAGELLAR BIOSYNTHETIC PROTEIN FLHB"/>
    <property type="match status" value="1"/>
</dbReference>
<keyword evidence="15" id="KW-0969">Cilium</keyword>
<evidence type="ECO:0000256" key="8">
    <source>
        <dbReference type="ARBA" id="ARBA00022927"/>
    </source>
</evidence>
<evidence type="ECO:0000313" key="15">
    <source>
        <dbReference type="EMBL" id="ADL55060.1"/>
    </source>
</evidence>
<evidence type="ECO:0000256" key="13">
    <source>
        <dbReference type="RuleBase" id="RU364091"/>
    </source>
</evidence>
<keyword evidence="5 13" id="KW-1003">Cell membrane</keyword>
<organism evidence="15 16">
    <name type="scientific">Gallionella capsiferriformans (strain ES-2)</name>
    <name type="common">Gallionella ferruginea capsiferriformans (strain ES-2)</name>
    <dbReference type="NCBI Taxonomy" id="395494"/>
    <lineage>
        <taxon>Bacteria</taxon>
        <taxon>Pseudomonadati</taxon>
        <taxon>Pseudomonadota</taxon>
        <taxon>Betaproteobacteria</taxon>
        <taxon>Nitrosomonadales</taxon>
        <taxon>Gallionellaceae</taxon>
        <taxon>Gallionella</taxon>
    </lineage>
</organism>
<keyword evidence="8 13" id="KW-0653">Protein transport</keyword>
<dbReference type="InterPro" id="IPR006136">
    <property type="entry name" value="FlhB"/>
</dbReference>
<dbReference type="Proteomes" id="UP000001235">
    <property type="component" value="Chromosome"/>
</dbReference>
<keyword evidence="6 13" id="KW-0812">Transmembrane</keyword>
<name>D9SEW3_GALCS</name>
<proteinExistence type="inferred from homology"/>
<evidence type="ECO:0000313" key="16">
    <source>
        <dbReference type="Proteomes" id="UP000001235"/>
    </source>
</evidence>
<dbReference type="SUPFAM" id="SSF160544">
    <property type="entry name" value="EscU C-terminal domain-like"/>
    <property type="match status" value="1"/>
</dbReference>
<feature type="region of interest" description="Disordered" evidence="14">
    <location>
        <begin position="358"/>
        <end position="379"/>
    </location>
</feature>
<evidence type="ECO:0000256" key="4">
    <source>
        <dbReference type="ARBA" id="ARBA00022448"/>
    </source>
</evidence>
<keyword evidence="7 13" id="KW-1005">Bacterial flagellum biogenesis</keyword>
<evidence type="ECO:0000256" key="12">
    <source>
        <dbReference type="ARBA" id="ARBA00025078"/>
    </source>
</evidence>
<comment type="function">
    <text evidence="12 13">Required for formation of the rod structure in the basal body of the flagellar apparatus. Together with FliI and FliH, may constitute the export apparatus of flagellin.</text>
</comment>
<keyword evidence="11 13" id="KW-1006">Bacterial flagellum protein export</keyword>
<feature type="transmembrane region" description="Helical" evidence="13">
    <location>
        <begin position="187"/>
        <end position="214"/>
    </location>
</feature>
<evidence type="ECO:0000256" key="11">
    <source>
        <dbReference type="ARBA" id="ARBA00023225"/>
    </source>
</evidence>
<feature type="compositionally biased region" description="Basic and acidic residues" evidence="14">
    <location>
        <begin position="7"/>
        <end position="26"/>
    </location>
</feature>
<dbReference type="Gene3D" id="3.40.1690.10">
    <property type="entry name" value="secretion proteins EscU"/>
    <property type="match status" value="1"/>
</dbReference>
<dbReference type="PANTHER" id="PTHR30531:SF12">
    <property type="entry name" value="FLAGELLAR BIOSYNTHETIC PROTEIN FLHB"/>
    <property type="match status" value="1"/>
</dbReference>
<keyword evidence="4 13" id="KW-0813">Transport</keyword>
<keyword evidence="16" id="KW-1185">Reference proteome</keyword>
<dbReference type="GO" id="GO:0005886">
    <property type="term" value="C:plasma membrane"/>
    <property type="evidence" value="ECO:0007669"/>
    <property type="project" value="UniProtKB-SubCell"/>
</dbReference>
<keyword evidence="9 13" id="KW-1133">Transmembrane helix</keyword>
<dbReference type="HOGENOM" id="CLU_041013_1_2_4"/>
<dbReference type="KEGG" id="gca:Galf_1030"/>
<comment type="caution">
    <text evidence="13">Lacks conserved residue(s) required for the propagation of feature annotation.</text>
</comment>
<evidence type="ECO:0000256" key="1">
    <source>
        <dbReference type="ARBA" id="ARBA00004651"/>
    </source>
</evidence>
<keyword evidence="10 13" id="KW-0472">Membrane</keyword>
<dbReference type="OrthoDB" id="9807950at2"/>
<accession>D9SEW3</accession>
<dbReference type="Pfam" id="PF01312">
    <property type="entry name" value="Bac_export_2"/>
    <property type="match status" value="1"/>
</dbReference>
<dbReference type="STRING" id="395494.Galf_1030"/>
<evidence type="ECO:0000256" key="14">
    <source>
        <dbReference type="SAM" id="MobiDB-lite"/>
    </source>
</evidence>
<keyword evidence="15" id="KW-0282">Flagellum</keyword>
<reference evidence="15 16" key="1">
    <citation type="submission" date="2010-08" db="EMBL/GenBank/DDBJ databases">
        <title>Complete sequence of Gallionella capsiferriformans ES-2.</title>
        <authorList>
            <consortium name="US DOE Joint Genome Institute"/>
            <person name="Lucas S."/>
            <person name="Copeland A."/>
            <person name="Lapidus A."/>
            <person name="Cheng J.-F."/>
            <person name="Bruce D."/>
            <person name="Goodwin L."/>
            <person name="Pitluck S."/>
            <person name="Chertkov O."/>
            <person name="Davenport K.W."/>
            <person name="Detter J.C."/>
            <person name="Han C."/>
            <person name="Tapia R."/>
            <person name="Land M."/>
            <person name="Hauser L."/>
            <person name="Chang Y.-J."/>
            <person name="Jeffries C."/>
            <person name="Kyrpides N."/>
            <person name="Ivanova N."/>
            <person name="Mikhailova N."/>
            <person name="Shelobolina E.S."/>
            <person name="Picardal F."/>
            <person name="Roden E."/>
            <person name="Emerson D."/>
            <person name="Woyke T."/>
        </authorList>
    </citation>
    <scope>NUCLEOTIDE SEQUENCE [LARGE SCALE GENOMIC DNA]</scope>
    <source>
        <strain evidence="15 16">ES-2</strain>
    </source>
</reference>
<feature type="transmembrane region" description="Helical" evidence="13">
    <location>
        <begin position="33"/>
        <end position="53"/>
    </location>
</feature>
<dbReference type="GO" id="GO:0044780">
    <property type="term" value="P:bacterial-type flagellum assembly"/>
    <property type="evidence" value="ECO:0007669"/>
    <property type="project" value="InterPro"/>
</dbReference>
<dbReference type="PRINTS" id="PR00950">
    <property type="entry name" value="TYPE3IMSPROT"/>
</dbReference>
<dbReference type="FunFam" id="3.40.1690.10:FF:000001">
    <property type="entry name" value="Flagellar biosynthetic protein FlhB"/>
    <property type="match status" value="1"/>
</dbReference>
<evidence type="ECO:0000256" key="5">
    <source>
        <dbReference type="ARBA" id="ARBA00022475"/>
    </source>
</evidence>
<dbReference type="Gene3D" id="6.10.250.2080">
    <property type="match status" value="1"/>
</dbReference>
<dbReference type="RefSeq" id="WP_013293000.1">
    <property type="nucleotide sequence ID" value="NC_014394.1"/>
</dbReference>
<keyword evidence="15" id="KW-0966">Cell projection</keyword>
<evidence type="ECO:0000256" key="10">
    <source>
        <dbReference type="ARBA" id="ARBA00023136"/>
    </source>
</evidence>
<sequence>MAEDSDLEKTEQPSQRRLDQAKEKGQVARSTELSTFSILLAGGATLWFMGASLNAHMVRLLHDALIFNQDVVFKPELMIPRLYDLSMDMLITFAPVLLMMLITALGAPLILNGWLFSTEALVPQFSRMNPITGIGRIISTNSLVELVKALGKATIVGGVATWVIWHHRDDVIQLASLSVTTAISQTGYLVCGSFLAIVSGMLLIVAIDVPFQLWSHNKKLMMTKEEIRQESKETDGNPEVKGRIRSMQREAARRRMMSAIPTADVVVTNPTHYSVALKYSDKGMSAPVVVAKGSHLIAHRIREIAQENNVPILEAPPLARALHKHTEIGDAIPEALYTAVAEVLAYVYQLKRYNTDGGVRPDQPGSLPVPVELDPGAVA</sequence>
<comment type="similarity">
    <text evidence="2 13">Belongs to the type III secretion exporter family.</text>
</comment>
<feature type="transmembrane region" description="Helical" evidence="13">
    <location>
        <begin position="90"/>
        <end position="111"/>
    </location>
</feature>
<dbReference type="EMBL" id="CP002159">
    <property type="protein sequence ID" value="ADL55060.1"/>
    <property type="molecule type" value="Genomic_DNA"/>
</dbReference>
<dbReference type="eggNOG" id="COG1377">
    <property type="taxonomic scope" value="Bacteria"/>
</dbReference>
<dbReference type="MEROPS" id="N06.A01"/>
<gene>
    <name evidence="13" type="primary">flhB</name>
    <name evidence="15" type="ordered locus">Galf_1030</name>
</gene>
<evidence type="ECO:0000256" key="6">
    <source>
        <dbReference type="ARBA" id="ARBA00022692"/>
    </source>
</evidence>
<comment type="subcellular location">
    <subcellularLocation>
        <location evidence="1">Cell membrane</location>
        <topology evidence="1">Multi-pass membrane protein</topology>
    </subcellularLocation>
</comment>
<protein>
    <recommendedName>
        <fullName evidence="3 13">Flagellar biosynthetic protein FlhB</fullName>
    </recommendedName>
</protein>
<dbReference type="GO" id="GO:0009306">
    <property type="term" value="P:protein secretion"/>
    <property type="evidence" value="ECO:0007669"/>
    <property type="project" value="InterPro"/>
</dbReference>
<dbReference type="InterPro" id="IPR029025">
    <property type="entry name" value="T3SS_substrate_exporter_C"/>
</dbReference>
<feature type="region of interest" description="Disordered" evidence="14">
    <location>
        <begin position="1"/>
        <end position="26"/>
    </location>
</feature>
<evidence type="ECO:0000256" key="7">
    <source>
        <dbReference type="ARBA" id="ARBA00022795"/>
    </source>
</evidence>
<dbReference type="InterPro" id="IPR006135">
    <property type="entry name" value="T3SS_substrate_exporter"/>
</dbReference>